<feature type="transmembrane region" description="Helical" evidence="1">
    <location>
        <begin position="65"/>
        <end position="83"/>
    </location>
</feature>
<evidence type="ECO:0000313" key="3">
    <source>
        <dbReference type="Proteomes" id="UP000634672"/>
    </source>
</evidence>
<dbReference type="RefSeq" id="WP_187020196.1">
    <property type="nucleotide sequence ID" value="NZ_JACOPB010000002.1"/>
</dbReference>
<comment type="caution">
    <text evidence="2">The sequence shown here is derived from an EMBL/GenBank/DDBJ whole genome shotgun (WGS) entry which is preliminary data.</text>
</comment>
<feature type="transmembrane region" description="Helical" evidence="1">
    <location>
        <begin position="30"/>
        <end position="53"/>
    </location>
</feature>
<reference evidence="2 3" key="1">
    <citation type="submission" date="2020-08" db="EMBL/GenBank/DDBJ databases">
        <title>Genome public.</title>
        <authorList>
            <person name="Liu C."/>
            <person name="Sun Q."/>
        </authorList>
    </citation>
    <scope>NUCLEOTIDE SEQUENCE [LARGE SCALE GENOMIC DNA]</scope>
    <source>
        <strain evidence="2 3">NSJ-66</strain>
    </source>
</reference>
<feature type="transmembrane region" description="Helical" evidence="1">
    <location>
        <begin position="127"/>
        <end position="147"/>
    </location>
</feature>
<keyword evidence="1" id="KW-1133">Transmembrane helix</keyword>
<dbReference type="EMBL" id="JACOPB010000002">
    <property type="protein sequence ID" value="MBC5707634.1"/>
    <property type="molecule type" value="Genomic_DNA"/>
</dbReference>
<keyword evidence="1" id="KW-0472">Membrane</keyword>
<feature type="transmembrane region" description="Helical" evidence="1">
    <location>
        <begin position="95"/>
        <end position="115"/>
    </location>
</feature>
<dbReference type="Proteomes" id="UP000634672">
    <property type="component" value="Unassembled WGS sequence"/>
</dbReference>
<keyword evidence="3" id="KW-1185">Reference proteome</keyword>
<evidence type="ECO:0000313" key="2">
    <source>
        <dbReference type="EMBL" id="MBC5707634.1"/>
    </source>
</evidence>
<sequence length="154" mass="17886">MPEKGPLHAAAIPIEYSAVRGETMKRNKNCFIIFYTVVNIAPVVLTILTDMILRAYKRYAFPAMPVYYMYIFTPIVISILSFIKIKMQSGMPVKLSRLLNIIVIIFFVIAVKLFYHTLGFMHFISTYVFTSFVFYLHLCSLAFDIFIRKSEDNK</sequence>
<name>A0ABR7H342_9FIRM</name>
<keyword evidence="1" id="KW-0812">Transmembrane</keyword>
<accession>A0ABR7H342</accession>
<protein>
    <submittedName>
        <fullName evidence="2">Uncharacterized protein</fullName>
    </submittedName>
</protein>
<evidence type="ECO:0000256" key="1">
    <source>
        <dbReference type="SAM" id="Phobius"/>
    </source>
</evidence>
<gene>
    <name evidence="2" type="ORF">H8S75_06655</name>
</gene>
<organism evidence="2 3">
    <name type="scientific">Hungatella hominis</name>
    <dbReference type="NCBI Taxonomy" id="2763050"/>
    <lineage>
        <taxon>Bacteria</taxon>
        <taxon>Bacillati</taxon>
        <taxon>Bacillota</taxon>
        <taxon>Clostridia</taxon>
        <taxon>Lachnospirales</taxon>
        <taxon>Lachnospiraceae</taxon>
        <taxon>Hungatella</taxon>
    </lineage>
</organism>
<proteinExistence type="predicted"/>